<keyword evidence="4" id="KW-1185">Reference proteome</keyword>
<dbReference type="GO" id="GO:0040029">
    <property type="term" value="P:epigenetic regulation of gene expression"/>
    <property type="evidence" value="ECO:0007669"/>
    <property type="project" value="TreeGrafter"/>
</dbReference>
<dbReference type="Gene3D" id="3.40.800.20">
    <property type="entry name" value="Histone deacetylase domain"/>
    <property type="match status" value="1"/>
</dbReference>
<dbReference type="GO" id="GO:0004407">
    <property type="term" value="F:histone deacetylase activity"/>
    <property type="evidence" value="ECO:0007669"/>
    <property type="project" value="TreeGrafter"/>
</dbReference>
<dbReference type="RefSeq" id="WP_012784118.1">
    <property type="nucleotide sequence ID" value="NC_013124.1"/>
</dbReference>
<organism evidence="3 4">
    <name type="scientific">Acidimicrobium ferrooxidans (strain DSM 10331 / JCM 15462 / NBRC 103882 / ICP)</name>
    <dbReference type="NCBI Taxonomy" id="525909"/>
    <lineage>
        <taxon>Bacteria</taxon>
        <taxon>Bacillati</taxon>
        <taxon>Actinomycetota</taxon>
        <taxon>Acidimicrobiia</taxon>
        <taxon>Acidimicrobiales</taxon>
        <taxon>Acidimicrobiaceae</taxon>
        <taxon>Acidimicrobium</taxon>
    </lineage>
</organism>
<reference evidence="3 4" key="1">
    <citation type="journal article" date="2009" name="Stand. Genomic Sci.">
        <title>Complete genome sequence of Acidimicrobium ferrooxidans type strain (ICP).</title>
        <authorList>
            <person name="Clum A."/>
            <person name="Nolan M."/>
            <person name="Lang E."/>
            <person name="Glavina Del Rio T."/>
            <person name="Tice H."/>
            <person name="Copeland A."/>
            <person name="Cheng J.F."/>
            <person name="Lucas S."/>
            <person name="Chen F."/>
            <person name="Bruce D."/>
            <person name="Goodwin L."/>
            <person name="Pitluck S."/>
            <person name="Ivanova N."/>
            <person name="Mavrommatis K."/>
            <person name="Mikhailova N."/>
            <person name="Pati A."/>
            <person name="Chen A."/>
            <person name="Palaniappan K."/>
            <person name="Goker M."/>
            <person name="Spring S."/>
            <person name="Land M."/>
            <person name="Hauser L."/>
            <person name="Chang Y.J."/>
            <person name="Jeffries C.C."/>
            <person name="Chain P."/>
            <person name="Bristow J."/>
            <person name="Eisen J.A."/>
            <person name="Markowitz V."/>
            <person name="Hugenholtz P."/>
            <person name="Kyrpides N.C."/>
            <person name="Klenk H.P."/>
            <person name="Lapidus A."/>
        </authorList>
    </citation>
    <scope>NUCLEOTIDE SEQUENCE [LARGE SCALE GENOMIC DNA]</scope>
    <source>
        <strain evidence="4">DSM 10331 / JCM 15462 / NBRC 103882 / ICP</strain>
    </source>
</reference>
<evidence type="ECO:0000313" key="4">
    <source>
        <dbReference type="Proteomes" id="UP000000771"/>
    </source>
</evidence>
<dbReference type="InterPro" id="IPR023801">
    <property type="entry name" value="His_deacetylse_dom"/>
</dbReference>
<dbReference type="PRINTS" id="PR01270">
    <property type="entry name" value="HDASUPER"/>
</dbReference>
<dbReference type="Pfam" id="PF00850">
    <property type="entry name" value="Hist_deacetyl"/>
    <property type="match status" value="1"/>
</dbReference>
<gene>
    <name evidence="3" type="ordered locus">Afer_0024</name>
</gene>
<comment type="similarity">
    <text evidence="1">Belongs to the histone deacetylase family.</text>
</comment>
<name>C7M1F0_ACIFD</name>
<evidence type="ECO:0000256" key="1">
    <source>
        <dbReference type="ARBA" id="ARBA00005947"/>
    </source>
</evidence>
<dbReference type="KEGG" id="afo:Afer_0024"/>
<dbReference type="PANTHER" id="PTHR10625">
    <property type="entry name" value="HISTONE DEACETYLASE HDAC1-RELATED"/>
    <property type="match status" value="1"/>
</dbReference>
<dbReference type="STRING" id="525909.Afer_0024"/>
<proteinExistence type="inferred from homology"/>
<accession>C7M1F0</accession>
<dbReference type="CDD" id="cd09992">
    <property type="entry name" value="HDAC_classII"/>
    <property type="match status" value="1"/>
</dbReference>
<dbReference type="Proteomes" id="UP000000771">
    <property type="component" value="Chromosome"/>
</dbReference>
<dbReference type="SUPFAM" id="SSF52768">
    <property type="entry name" value="Arginase/deacetylase"/>
    <property type="match status" value="1"/>
</dbReference>
<dbReference type="AlphaFoldDB" id="C7M1F0"/>
<dbReference type="HOGENOM" id="CLU_007727_8_2_11"/>
<feature type="domain" description="Histone deacetylase" evidence="2">
    <location>
        <begin position="21"/>
        <end position="301"/>
    </location>
</feature>
<dbReference type="InterPro" id="IPR037138">
    <property type="entry name" value="His_deacetylse_dom_sf"/>
</dbReference>
<dbReference type="PANTHER" id="PTHR10625:SF10">
    <property type="entry name" value="HISTONE DEACETYLASE HDAC1"/>
    <property type="match status" value="1"/>
</dbReference>
<evidence type="ECO:0000259" key="2">
    <source>
        <dbReference type="Pfam" id="PF00850"/>
    </source>
</evidence>
<evidence type="ECO:0000313" key="3">
    <source>
        <dbReference type="EMBL" id="ACU52999.1"/>
    </source>
</evidence>
<protein>
    <submittedName>
        <fullName evidence="3">Histone deacetylase superfamily</fullName>
    </submittedName>
</protein>
<dbReference type="EMBL" id="CP001631">
    <property type="protein sequence ID" value="ACU52999.1"/>
    <property type="molecule type" value="Genomic_DNA"/>
</dbReference>
<dbReference type="InterPro" id="IPR023696">
    <property type="entry name" value="Ureohydrolase_dom_sf"/>
</dbReference>
<sequence>MGRILYATHERFLEHDAGAWHPERAERLEVVRHALSHFEDAVTIVTPTPAPRAAIEAVHTPAHVEALERYCLMGGGPIDPDTSVNDASFEAAQLAAGAGLDAIERLRQGEADAAFLAVRPPGHHATVDQAMGFCLLNNVAIAAQALIDQGERVLILDIDAHHGNGTAAIFEREPRVLYVSTHQYPLFPGTGRIGDVGDGPGVGTTINLPLPPQTSGQTARALLETIALPAITTFGPTWAIVSAGYDAHRDDPLTELDFRAPDYAPLIAIARDAVPPGRLILALEGGYDLEALEHSTLVTFATLLHAAVDVGEAPSRDVDHELVTTLQRLHRAALERGLANERG</sequence>
<dbReference type="eggNOG" id="COG0123">
    <property type="taxonomic scope" value="Bacteria"/>
</dbReference>
<dbReference type="OrthoDB" id="9808367at2"/>
<dbReference type="InterPro" id="IPR000286">
    <property type="entry name" value="HDACs"/>
</dbReference>